<dbReference type="InterPro" id="IPR005123">
    <property type="entry name" value="Oxoglu/Fe-dep_dioxygenase_dom"/>
</dbReference>
<dbReference type="GO" id="GO:0005783">
    <property type="term" value="C:endoplasmic reticulum"/>
    <property type="evidence" value="ECO:0007669"/>
    <property type="project" value="TreeGrafter"/>
</dbReference>
<dbReference type="OrthoDB" id="69177at2759"/>
<dbReference type="InterPro" id="IPR006620">
    <property type="entry name" value="Pro_4_hyd_alph"/>
</dbReference>
<dbReference type="PANTHER" id="PTHR10869:SF241">
    <property type="entry name" value="FE2OG DIOXYGENASE DOMAIN-CONTAINING PROTEIN"/>
    <property type="match status" value="1"/>
</dbReference>
<dbReference type="GO" id="GO:0004656">
    <property type="term" value="F:procollagen-proline 4-dioxygenase activity"/>
    <property type="evidence" value="ECO:0007669"/>
    <property type="project" value="TreeGrafter"/>
</dbReference>
<accession>A0A9P6CI23</accession>
<gene>
    <name evidence="7" type="ORF">BDZ94DRAFT_1156757</name>
</gene>
<dbReference type="InterPro" id="IPR045054">
    <property type="entry name" value="P4HA-like"/>
</dbReference>
<dbReference type="PROSITE" id="PS51471">
    <property type="entry name" value="FE2OG_OXY"/>
    <property type="match status" value="1"/>
</dbReference>
<keyword evidence="3" id="KW-0223">Dioxygenase</keyword>
<evidence type="ECO:0000256" key="5">
    <source>
        <dbReference type="ARBA" id="ARBA00023004"/>
    </source>
</evidence>
<evidence type="ECO:0000256" key="2">
    <source>
        <dbReference type="ARBA" id="ARBA00022723"/>
    </source>
</evidence>
<keyword evidence="2" id="KW-0479">Metal-binding</keyword>
<evidence type="ECO:0000256" key="1">
    <source>
        <dbReference type="ARBA" id="ARBA00001961"/>
    </source>
</evidence>
<dbReference type="AlphaFoldDB" id="A0A9P6CI23"/>
<dbReference type="Proteomes" id="UP000807353">
    <property type="component" value="Unassembled WGS sequence"/>
</dbReference>
<comment type="cofactor">
    <cofactor evidence="1">
        <name>L-ascorbate</name>
        <dbReference type="ChEBI" id="CHEBI:38290"/>
    </cofactor>
</comment>
<dbReference type="SMART" id="SM00702">
    <property type="entry name" value="P4Hc"/>
    <property type="match status" value="1"/>
</dbReference>
<dbReference type="EMBL" id="MU150238">
    <property type="protein sequence ID" value="KAF9467106.1"/>
    <property type="molecule type" value="Genomic_DNA"/>
</dbReference>
<evidence type="ECO:0000256" key="4">
    <source>
        <dbReference type="ARBA" id="ARBA00023002"/>
    </source>
</evidence>
<name>A0A9P6CI23_9AGAR</name>
<keyword evidence="5" id="KW-0408">Iron</keyword>
<feature type="domain" description="Fe2OG dioxygenase" evidence="6">
    <location>
        <begin position="123"/>
        <end position="224"/>
    </location>
</feature>
<dbReference type="Gene3D" id="2.60.120.620">
    <property type="entry name" value="q2cbj1_9rhob like domain"/>
    <property type="match status" value="1"/>
</dbReference>
<dbReference type="InterPro" id="IPR044862">
    <property type="entry name" value="Pro_4_hyd_alph_FE2OG_OXY"/>
</dbReference>
<protein>
    <recommendedName>
        <fullName evidence="6">Fe2OG dioxygenase domain-containing protein</fullName>
    </recommendedName>
</protein>
<dbReference type="GO" id="GO:0005506">
    <property type="term" value="F:iron ion binding"/>
    <property type="evidence" value="ECO:0007669"/>
    <property type="project" value="InterPro"/>
</dbReference>
<organism evidence="7 8">
    <name type="scientific">Collybia nuda</name>
    <dbReference type="NCBI Taxonomy" id="64659"/>
    <lineage>
        <taxon>Eukaryota</taxon>
        <taxon>Fungi</taxon>
        <taxon>Dikarya</taxon>
        <taxon>Basidiomycota</taxon>
        <taxon>Agaricomycotina</taxon>
        <taxon>Agaricomycetes</taxon>
        <taxon>Agaricomycetidae</taxon>
        <taxon>Agaricales</taxon>
        <taxon>Tricholomatineae</taxon>
        <taxon>Clitocybaceae</taxon>
        <taxon>Collybia</taxon>
    </lineage>
</organism>
<keyword evidence="4" id="KW-0560">Oxidoreductase</keyword>
<evidence type="ECO:0000256" key="3">
    <source>
        <dbReference type="ARBA" id="ARBA00022964"/>
    </source>
</evidence>
<proteinExistence type="predicted"/>
<evidence type="ECO:0000313" key="8">
    <source>
        <dbReference type="Proteomes" id="UP000807353"/>
    </source>
</evidence>
<evidence type="ECO:0000313" key="7">
    <source>
        <dbReference type="EMBL" id="KAF9467106.1"/>
    </source>
</evidence>
<dbReference type="PANTHER" id="PTHR10869">
    <property type="entry name" value="PROLYL 4-HYDROXYLASE ALPHA SUBUNIT"/>
    <property type="match status" value="1"/>
</dbReference>
<dbReference type="Pfam" id="PF13640">
    <property type="entry name" value="2OG-FeII_Oxy_3"/>
    <property type="match status" value="1"/>
</dbReference>
<dbReference type="GO" id="GO:0031418">
    <property type="term" value="F:L-ascorbic acid binding"/>
    <property type="evidence" value="ECO:0007669"/>
    <property type="project" value="InterPro"/>
</dbReference>
<reference evidence="7" key="1">
    <citation type="submission" date="2020-11" db="EMBL/GenBank/DDBJ databases">
        <authorList>
            <consortium name="DOE Joint Genome Institute"/>
            <person name="Ahrendt S."/>
            <person name="Riley R."/>
            <person name="Andreopoulos W."/>
            <person name="Labutti K."/>
            <person name="Pangilinan J."/>
            <person name="Ruiz-Duenas F.J."/>
            <person name="Barrasa J.M."/>
            <person name="Sanchez-Garcia M."/>
            <person name="Camarero S."/>
            <person name="Miyauchi S."/>
            <person name="Serrano A."/>
            <person name="Linde D."/>
            <person name="Babiker R."/>
            <person name="Drula E."/>
            <person name="Ayuso-Fernandez I."/>
            <person name="Pacheco R."/>
            <person name="Padilla G."/>
            <person name="Ferreira P."/>
            <person name="Barriuso J."/>
            <person name="Kellner H."/>
            <person name="Castanera R."/>
            <person name="Alfaro M."/>
            <person name="Ramirez L."/>
            <person name="Pisabarro A.G."/>
            <person name="Kuo A."/>
            <person name="Tritt A."/>
            <person name="Lipzen A."/>
            <person name="He G."/>
            <person name="Yan M."/>
            <person name="Ng V."/>
            <person name="Cullen D."/>
            <person name="Martin F."/>
            <person name="Rosso M.-N."/>
            <person name="Henrissat B."/>
            <person name="Hibbett D."/>
            <person name="Martinez A.T."/>
            <person name="Grigoriev I.V."/>
        </authorList>
    </citation>
    <scope>NUCLEOTIDE SEQUENCE</scope>
    <source>
        <strain evidence="7">CBS 247.69</strain>
    </source>
</reference>
<evidence type="ECO:0000259" key="6">
    <source>
        <dbReference type="PROSITE" id="PS51471"/>
    </source>
</evidence>
<sequence>MPPTVNGDLFDFASTPLSTEYSGTYVKVLDDLFTPQECEDLISLAESEHEWDVALVSTSTGDRLMTDYRNSERILRFDHDTANKIFERLLPYVQELVEIKPGGRWEEIVGYRKRMTSTWNLVGINERLSFLRYGPGNFFHEHCDGQLRLPDGRHSKVTLQIYLKNEKMSGGATRFQGNNGRFVDIEPKVGRVLIFQQKKMYHSGQEVTKGLKYALRSDFMFRETKASD</sequence>
<keyword evidence="8" id="KW-1185">Reference proteome</keyword>
<comment type="caution">
    <text evidence="7">The sequence shown here is derived from an EMBL/GenBank/DDBJ whole genome shotgun (WGS) entry which is preliminary data.</text>
</comment>